<dbReference type="SUPFAM" id="SSF47473">
    <property type="entry name" value="EF-hand"/>
    <property type="match status" value="1"/>
</dbReference>
<feature type="compositionally biased region" description="Basic and acidic residues" evidence="5">
    <location>
        <begin position="110"/>
        <end position="126"/>
    </location>
</feature>
<dbReference type="InterPro" id="IPR019734">
    <property type="entry name" value="TPR_rpt"/>
</dbReference>
<evidence type="ECO:0000259" key="6">
    <source>
        <dbReference type="PROSITE" id="PS50222"/>
    </source>
</evidence>
<dbReference type="PROSITE" id="PS50005">
    <property type="entry name" value="TPR"/>
    <property type="match status" value="2"/>
</dbReference>
<organism evidence="7 8">
    <name type="scientific">Triparma columacea</name>
    <dbReference type="NCBI Taxonomy" id="722753"/>
    <lineage>
        <taxon>Eukaryota</taxon>
        <taxon>Sar</taxon>
        <taxon>Stramenopiles</taxon>
        <taxon>Ochrophyta</taxon>
        <taxon>Bolidophyceae</taxon>
        <taxon>Parmales</taxon>
        <taxon>Triparmaceae</taxon>
        <taxon>Triparma</taxon>
    </lineage>
</organism>
<dbReference type="InterPro" id="IPR002048">
    <property type="entry name" value="EF_hand_dom"/>
</dbReference>
<dbReference type="PROSITE" id="PS50222">
    <property type="entry name" value="EF_HAND_2"/>
    <property type="match status" value="2"/>
</dbReference>
<evidence type="ECO:0000256" key="3">
    <source>
        <dbReference type="ARBA" id="ARBA00022837"/>
    </source>
</evidence>
<sequence length="863" mass="98176">MCFRWSRLVLSKKRPLMTKTQPTVQVDMGDFEESVVGTLLSKPSMFLELPDQVRNAVEHLVSALALVKMIDSSDSATLGVLEELYPLVASFKRFKGGNIQALKALEESMVKKEDKGEQVEEKKSDDPAAGGEENEDEFNLDENEDEESEEENKLLEKITKMFLSLSRNPKKRKPNFKRVFEEMDADNSGCLDHEELKNAMKALEMPLNDEEMATLIKRLDSDGDGTIDYMEFIRFVHVGGDEGDGVLSTDRVEDALTHLSRAIFLYSDHNFFNMRAECYFRLHDLKSCISNLRYVLKLLPGDQDTRKKLARVLDLQGINWLKAKNYMAAESCFSESCKLDPITSTFWVHKSIAFVYAENYSEALKAVEQAMSVEQATAEVYCLRGKIHWALDLVDTGNRDFRMAQELAPDHPEVVSYISTMIKKSGDFYKEAMSKLQTLNLDSNSNSEGELSEAVRLLTQALALVPDDMRLLILRAKAHRAQKNFEKSLVDIDDAAFNYCKSMLGDEVPKFVPNRRVWLQTQAMKGKYREPIIVTQQRSLTLNELAMIEVRNRNYSKAIMLLNRVIEEEYQLHDKDMTKVNAKFFVNRGDCYRATGKIEQAMSDFHRAYDSDPNNWETKTRLSMIHYMAGLQLFNDGMYNPAEIEFTIAIKYNPKVSKYYESRGKSCFYQYNYDGAYADYKKALQLDPGNRDVLVRMQQFDPSGTEVAAITSDGGTSGKATRGSNGAVIGDLGMDLAKSASQQNIQIVRMSRTAPAAPANEPFLPSLTPLTRVNPHMKKAAIVKDFVTSKREKMSRTLSVNARRRQHPIKKGNHWTVMEPKKIVYKSMTDRKALLEKEKTKKKKKGFNQKKEVRLGASSTAIF</sequence>
<evidence type="ECO:0000256" key="1">
    <source>
        <dbReference type="ARBA" id="ARBA00022737"/>
    </source>
</evidence>
<feature type="compositionally biased region" description="Acidic residues" evidence="5">
    <location>
        <begin position="132"/>
        <end position="150"/>
    </location>
</feature>
<dbReference type="InterPro" id="IPR018247">
    <property type="entry name" value="EF_Hand_1_Ca_BS"/>
</dbReference>
<dbReference type="InterPro" id="IPR001751">
    <property type="entry name" value="S100/CaBP7/8-like_CS"/>
</dbReference>
<evidence type="ECO:0000313" key="8">
    <source>
        <dbReference type="Proteomes" id="UP001165065"/>
    </source>
</evidence>
<feature type="region of interest" description="Disordered" evidence="5">
    <location>
        <begin position="110"/>
        <end position="152"/>
    </location>
</feature>
<dbReference type="OrthoDB" id="1926212at2759"/>
<dbReference type="Pfam" id="PF13432">
    <property type="entry name" value="TPR_16"/>
    <property type="match status" value="1"/>
</dbReference>
<dbReference type="Pfam" id="PF13499">
    <property type="entry name" value="EF-hand_7"/>
    <property type="match status" value="1"/>
</dbReference>
<keyword evidence="3" id="KW-0106">Calcium</keyword>
<dbReference type="PROSITE" id="PS50293">
    <property type="entry name" value="TPR_REGION"/>
    <property type="match status" value="1"/>
</dbReference>
<dbReference type="PANTHER" id="PTHR45153:SF1">
    <property type="entry name" value="TETRATRICOPEPTIDE REPEAT PROTEIN 16"/>
    <property type="match status" value="1"/>
</dbReference>
<dbReference type="SMART" id="SM00054">
    <property type="entry name" value="EFh"/>
    <property type="match status" value="2"/>
</dbReference>
<feature type="domain" description="EF-hand" evidence="6">
    <location>
        <begin position="171"/>
        <end position="206"/>
    </location>
</feature>
<accession>A0A9W7G4S9</accession>
<dbReference type="Gene3D" id="1.25.40.10">
    <property type="entry name" value="Tetratricopeptide repeat domain"/>
    <property type="match status" value="5"/>
</dbReference>
<evidence type="ECO:0000256" key="5">
    <source>
        <dbReference type="SAM" id="MobiDB-lite"/>
    </source>
</evidence>
<keyword evidence="2 4" id="KW-0802">TPR repeat</keyword>
<keyword evidence="8" id="KW-1185">Reference proteome</keyword>
<dbReference type="AlphaFoldDB" id="A0A9W7G4S9"/>
<dbReference type="Pfam" id="PF13181">
    <property type="entry name" value="TPR_8"/>
    <property type="match status" value="1"/>
</dbReference>
<dbReference type="InterPro" id="IPR011990">
    <property type="entry name" value="TPR-like_helical_dom_sf"/>
</dbReference>
<dbReference type="InterPro" id="IPR011992">
    <property type="entry name" value="EF-hand-dom_pair"/>
</dbReference>
<feature type="repeat" description="TPR" evidence="4">
    <location>
        <begin position="657"/>
        <end position="690"/>
    </location>
</feature>
<evidence type="ECO:0000313" key="7">
    <source>
        <dbReference type="EMBL" id="GMI35702.1"/>
    </source>
</evidence>
<dbReference type="SMART" id="SM00028">
    <property type="entry name" value="TPR"/>
    <property type="match status" value="8"/>
</dbReference>
<feature type="domain" description="EF-hand" evidence="6">
    <location>
        <begin position="207"/>
        <end position="242"/>
    </location>
</feature>
<feature type="repeat" description="TPR" evidence="4">
    <location>
        <begin position="582"/>
        <end position="615"/>
    </location>
</feature>
<keyword evidence="1" id="KW-0677">Repeat</keyword>
<dbReference type="SUPFAM" id="SSF48452">
    <property type="entry name" value="TPR-like"/>
    <property type="match status" value="2"/>
</dbReference>
<dbReference type="Proteomes" id="UP001165065">
    <property type="component" value="Unassembled WGS sequence"/>
</dbReference>
<evidence type="ECO:0000256" key="2">
    <source>
        <dbReference type="ARBA" id="ARBA00022803"/>
    </source>
</evidence>
<dbReference type="CDD" id="cd00051">
    <property type="entry name" value="EFh"/>
    <property type="match status" value="1"/>
</dbReference>
<feature type="region of interest" description="Disordered" evidence="5">
    <location>
        <begin position="840"/>
        <end position="863"/>
    </location>
</feature>
<dbReference type="Pfam" id="PF07719">
    <property type="entry name" value="TPR_2"/>
    <property type="match status" value="1"/>
</dbReference>
<evidence type="ECO:0000256" key="4">
    <source>
        <dbReference type="PROSITE-ProRule" id="PRU00339"/>
    </source>
</evidence>
<dbReference type="Gene3D" id="1.10.238.10">
    <property type="entry name" value="EF-hand"/>
    <property type="match status" value="1"/>
</dbReference>
<name>A0A9W7G4S9_9STRA</name>
<dbReference type="PANTHER" id="PTHR45153">
    <property type="entry name" value="TETRATRICOPEPTIDE REPEAT PROTEIN 16"/>
    <property type="match status" value="1"/>
</dbReference>
<comment type="caution">
    <text evidence="7">The sequence shown here is derived from an EMBL/GenBank/DDBJ whole genome shotgun (WGS) entry which is preliminary data.</text>
</comment>
<dbReference type="GO" id="GO:0005509">
    <property type="term" value="F:calcium ion binding"/>
    <property type="evidence" value="ECO:0007669"/>
    <property type="project" value="InterPro"/>
</dbReference>
<dbReference type="InterPro" id="IPR013105">
    <property type="entry name" value="TPR_2"/>
</dbReference>
<reference evidence="8" key="1">
    <citation type="journal article" date="2023" name="Commun. Biol.">
        <title>Genome analysis of Parmales, the sister group of diatoms, reveals the evolutionary specialization of diatoms from phago-mixotrophs to photoautotrophs.</title>
        <authorList>
            <person name="Ban H."/>
            <person name="Sato S."/>
            <person name="Yoshikawa S."/>
            <person name="Yamada K."/>
            <person name="Nakamura Y."/>
            <person name="Ichinomiya M."/>
            <person name="Sato N."/>
            <person name="Blanc-Mathieu R."/>
            <person name="Endo H."/>
            <person name="Kuwata A."/>
            <person name="Ogata H."/>
        </authorList>
    </citation>
    <scope>NUCLEOTIDE SEQUENCE [LARGE SCALE GENOMIC DNA]</scope>
</reference>
<dbReference type="PROSITE" id="PS00018">
    <property type="entry name" value="EF_HAND_1"/>
    <property type="match status" value="2"/>
</dbReference>
<gene>
    <name evidence="7" type="ORF">TrCOL_g9197</name>
</gene>
<protein>
    <recommendedName>
        <fullName evidence="6">EF-hand domain-containing protein</fullName>
    </recommendedName>
</protein>
<proteinExistence type="predicted"/>
<dbReference type="EMBL" id="BRYA01000059">
    <property type="protein sequence ID" value="GMI35702.1"/>
    <property type="molecule type" value="Genomic_DNA"/>
</dbReference>
<dbReference type="PROSITE" id="PS00303">
    <property type="entry name" value="S100_CABP"/>
    <property type="match status" value="1"/>
</dbReference>